<name>A0AAJ2KY26_ALKPS</name>
<evidence type="ECO:0000256" key="4">
    <source>
        <dbReference type="ARBA" id="ARBA00022448"/>
    </source>
</evidence>
<dbReference type="SMART" id="SM00382">
    <property type="entry name" value="AAA"/>
    <property type="match status" value="1"/>
</dbReference>
<dbReference type="SUPFAM" id="SSF52540">
    <property type="entry name" value="P-loop containing nucleoside triphosphate hydrolases"/>
    <property type="match status" value="1"/>
</dbReference>
<keyword evidence="16" id="KW-0282">Flagellum</keyword>
<dbReference type="NCBIfam" id="TIGR03499">
    <property type="entry name" value="FlhF"/>
    <property type="match status" value="1"/>
</dbReference>
<keyword evidence="16" id="KW-0969">Cilium</keyword>
<protein>
    <recommendedName>
        <fullName evidence="3 13">Flagellar biosynthesis protein FlhF</fullName>
    </recommendedName>
</protein>
<dbReference type="AlphaFoldDB" id="A0AAJ2KY26"/>
<dbReference type="Gene3D" id="1.20.120.1380">
    <property type="entry name" value="Flagellar FlhF biosynthesis protein, N domain"/>
    <property type="match status" value="1"/>
</dbReference>
<dbReference type="InterPro" id="IPR047040">
    <property type="entry name" value="FlhF__GTPase_dom"/>
</dbReference>
<evidence type="ECO:0000256" key="1">
    <source>
        <dbReference type="ARBA" id="ARBA00004413"/>
    </source>
</evidence>
<dbReference type="PANTHER" id="PTHR43134:SF3">
    <property type="entry name" value="FLAGELLAR BIOSYNTHESIS PROTEIN FLHF"/>
    <property type="match status" value="1"/>
</dbReference>
<dbReference type="EMBL" id="JAWJAY010000001">
    <property type="protein sequence ID" value="MDV2885256.1"/>
    <property type="molecule type" value="Genomic_DNA"/>
</dbReference>
<evidence type="ECO:0000256" key="3">
    <source>
        <dbReference type="ARBA" id="ARBA00014919"/>
    </source>
</evidence>
<dbReference type="GO" id="GO:0005525">
    <property type="term" value="F:GTP binding"/>
    <property type="evidence" value="ECO:0007669"/>
    <property type="project" value="UniProtKB-UniRule"/>
</dbReference>
<keyword evidence="10" id="KW-0472">Membrane</keyword>
<comment type="function">
    <text evidence="12">Necessary for flagellar biosynthesis. May be involved in translocation of the flagellum.</text>
</comment>
<feature type="domain" description="AAA+ ATPase" evidence="14">
    <location>
        <begin position="189"/>
        <end position="364"/>
    </location>
</feature>
<evidence type="ECO:0000256" key="9">
    <source>
        <dbReference type="ARBA" id="ARBA00023134"/>
    </source>
</evidence>
<accession>A0AAJ2KY26</accession>
<dbReference type="Pfam" id="PF00448">
    <property type="entry name" value="SRP54"/>
    <property type="match status" value="1"/>
</dbReference>
<dbReference type="InterPro" id="IPR000897">
    <property type="entry name" value="SRP54_GTPase_dom"/>
</dbReference>
<dbReference type="InterPro" id="IPR020006">
    <property type="entry name" value="FlhF"/>
</dbReference>
<evidence type="ECO:0000256" key="6">
    <source>
        <dbReference type="ARBA" id="ARBA00022741"/>
    </source>
</evidence>
<evidence type="ECO:0000259" key="14">
    <source>
        <dbReference type="SMART" id="SM00382"/>
    </source>
</evidence>
<dbReference type="SMART" id="SM00962">
    <property type="entry name" value="SRP54"/>
    <property type="match status" value="1"/>
</dbReference>
<dbReference type="RefSeq" id="WP_323466549.1">
    <property type="nucleotide sequence ID" value="NZ_CP144224.1"/>
</dbReference>
<keyword evidence="5" id="KW-1003">Cell membrane</keyword>
<evidence type="ECO:0000256" key="8">
    <source>
        <dbReference type="ARBA" id="ARBA00022927"/>
    </source>
</evidence>
<evidence type="ECO:0000256" key="5">
    <source>
        <dbReference type="ARBA" id="ARBA00022475"/>
    </source>
</evidence>
<keyword evidence="11" id="KW-1006">Bacterial flagellum protein export</keyword>
<dbReference type="GO" id="GO:0015031">
    <property type="term" value="P:protein transport"/>
    <property type="evidence" value="ECO:0007669"/>
    <property type="project" value="UniProtKB-KW"/>
</dbReference>
<keyword evidence="16" id="KW-0966">Cell projection</keyword>
<evidence type="ECO:0000256" key="11">
    <source>
        <dbReference type="ARBA" id="ARBA00023225"/>
    </source>
</evidence>
<evidence type="ECO:0000256" key="7">
    <source>
        <dbReference type="ARBA" id="ARBA00022795"/>
    </source>
</evidence>
<dbReference type="GO" id="GO:0003924">
    <property type="term" value="F:GTPase activity"/>
    <property type="evidence" value="ECO:0007669"/>
    <property type="project" value="UniProtKB-UniRule"/>
</dbReference>
<keyword evidence="8" id="KW-0653">Protein transport</keyword>
<dbReference type="GO" id="GO:0044781">
    <property type="term" value="P:bacterial-type flagellum organization"/>
    <property type="evidence" value="ECO:0007669"/>
    <property type="project" value="UniProtKB-UniRule"/>
</dbReference>
<dbReference type="Proteomes" id="UP001285636">
    <property type="component" value="Unassembled WGS sequence"/>
</dbReference>
<keyword evidence="6" id="KW-0547">Nucleotide-binding</keyword>
<dbReference type="InterPro" id="IPR003593">
    <property type="entry name" value="AAA+_ATPase"/>
</dbReference>
<reference evidence="16" key="1">
    <citation type="submission" date="2023-10" db="EMBL/GenBank/DDBJ databases">
        <title>Screening of Alkalihalophilus pseudofirmusBZ-TG-HK211 and Its Alleviation of Salt Stress on Rapeseed Growth.</title>
        <authorList>
            <person name="Zhao B."/>
            <person name="Guo T."/>
        </authorList>
    </citation>
    <scope>NUCLEOTIDE SEQUENCE</scope>
    <source>
        <strain evidence="16">BZ-TG-HK211</strain>
    </source>
</reference>
<evidence type="ECO:0000313" key="16">
    <source>
        <dbReference type="EMBL" id="MDV2885256.1"/>
    </source>
</evidence>
<organism evidence="16 17">
    <name type="scientific">Alkalihalophilus pseudofirmus</name>
    <name type="common">Bacillus pseudofirmus</name>
    <dbReference type="NCBI Taxonomy" id="79885"/>
    <lineage>
        <taxon>Bacteria</taxon>
        <taxon>Bacillati</taxon>
        <taxon>Bacillota</taxon>
        <taxon>Bacilli</taxon>
        <taxon>Bacillales</taxon>
        <taxon>Bacillaceae</taxon>
        <taxon>Alkalihalophilus</taxon>
    </lineage>
</organism>
<comment type="subcellular location">
    <subcellularLocation>
        <location evidence="1">Cell membrane</location>
        <topology evidence="1">Peripheral membrane protein</topology>
        <orientation evidence="1">Cytoplasmic side</orientation>
    </subcellularLocation>
</comment>
<evidence type="ECO:0000313" key="17">
    <source>
        <dbReference type="Proteomes" id="UP001285636"/>
    </source>
</evidence>
<dbReference type="InterPro" id="IPR027417">
    <property type="entry name" value="P-loop_NTPase"/>
</dbReference>
<comment type="similarity">
    <text evidence="2">Belongs to the GTP-binding SRP family.</text>
</comment>
<dbReference type="GO" id="GO:0006614">
    <property type="term" value="P:SRP-dependent cotranslational protein targeting to membrane"/>
    <property type="evidence" value="ECO:0007669"/>
    <property type="project" value="UniProtKB-UniRule"/>
</dbReference>
<evidence type="ECO:0000256" key="12">
    <source>
        <dbReference type="ARBA" id="ARBA00025337"/>
    </source>
</evidence>
<comment type="caution">
    <text evidence="16">The sequence shown here is derived from an EMBL/GenBank/DDBJ whole genome shotgun (WGS) entry which is preliminary data.</text>
</comment>
<sequence>MKIKKYTAASMHEAMKLIRAELGDEAVILSSKEVESGGFLGFFTKKKLEVVAAIDPMPDHKPAKRNEVRRAPAVSSVQVERNIQPAERAGRSDEDLVKEVNELKKLIKEIKPAQMLSEQEYPLPFQTIENQLKEQGVSRSIRAEILGTLLNEWYKKPEQDRDPKALLNQTAEWLKKELSILPVGGLRFEKKIINIVGPTGVGKTTTIAKIAAECVLKQQKKVALITTDTYRIAAVEQLKTYAKILNIPIEVAYSIEDFKKAKDLYKHFDVILVDSAGRNFRNKLYVEELSKVMDFTEEAETLLVLALTSKYEDMKQIIAQFSLLPIKQVIFTKQDETSSYGAYINVPLEFGLGAAYITNGQNVPDDMKEATIEQLIEPVLKEAEHE</sequence>
<evidence type="ECO:0000256" key="10">
    <source>
        <dbReference type="ARBA" id="ARBA00023136"/>
    </source>
</evidence>
<evidence type="ECO:0000256" key="2">
    <source>
        <dbReference type="ARBA" id="ARBA00008531"/>
    </source>
</evidence>
<dbReference type="FunFam" id="3.40.50.300:FF:000695">
    <property type="entry name" value="Flagellar biosynthesis regulator FlhF"/>
    <property type="match status" value="1"/>
</dbReference>
<feature type="domain" description="SRP54-type proteins GTP-binding" evidence="15">
    <location>
        <begin position="190"/>
        <end position="381"/>
    </location>
</feature>
<dbReference type="CDD" id="cd17873">
    <property type="entry name" value="FlhF"/>
    <property type="match status" value="1"/>
</dbReference>
<dbReference type="Gene3D" id="3.40.50.300">
    <property type="entry name" value="P-loop containing nucleotide triphosphate hydrolases"/>
    <property type="match status" value="1"/>
</dbReference>
<evidence type="ECO:0000259" key="15">
    <source>
        <dbReference type="SMART" id="SM00962"/>
    </source>
</evidence>
<keyword evidence="9" id="KW-0342">GTP-binding</keyword>
<keyword evidence="7" id="KW-1005">Bacterial flagellum biogenesis</keyword>
<gene>
    <name evidence="16" type="primary">flhF</name>
    <name evidence="16" type="ORF">RYX45_08680</name>
</gene>
<proteinExistence type="inferred from homology"/>
<dbReference type="GO" id="GO:0005886">
    <property type="term" value="C:plasma membrane"/>
    <property type="evidence" value="ECO:0007669"/>
    <property type="project" value="UniProtKB-SubCell"/>
</dbReference>
<dbReference type="GO" id="GO:0005047">
    <property type="term" value="F:signal recognition particle binding"/>
    <property type="evidence" value="ECO:0007669"/>
    <property type="project" value="TreeGrafter"/>
</dbReference>
<dbReference type="PANTHER" id="PTHR43134">
    <property type="entry name" value="SIGNAL RECOGNITION PARTICLE RECEPTOR SUBUNIT ALPHA"/>
    <property type="match status" value="1"/>
</dbReference>
<keyword evidence="4" id="KW-0813">Transport</keyword>
<evidence type="ECO:0000256" key="13">
    <source>
        <dbReference type="NCBIfam" id="TIGR03499"/>
    </source>
</evidence>